<evidence type="ECO:0000256" key="2">
    <source>
        <dbReference type="ARBA" id="ARBA00022448"/>
    </source>
</evidence>
<feature type="transmembrane region" description="Helical" evidence="7">
    <location>
        <begin position="21"/>
        <end position="40"/>
    </location>
</feature>
<gene>
    <name evidence="8" type="ORF">CVT23_04240</name>
</gene>
<dbReference type="AlphaFoldDB" id="A0A2M9G591"/>
<protein>
    <submittedName>
        <fullName evidence="8">Uncharacterized protein</fullName>
    </submittedName>
</protein>
<keyword evidence="5 7" id="KW-1133">Transmembrane helix</keyword>
<feature type="transmembrane region" description="Helical" evidence="7">
    <location>
        <begin position="151"/>
        <end position="171"/>
    </location>
</feature>
<feature type="transmembrane region" description="Helical" evidence="7">
    <location>
        <begin position="370"/>
        <end position="387"/>
    </location>
</feature>
<dbReference type="NCBIfam" id="TIGR00797">
    <property type="entry name" value="matE"/>
    <property type="match status" value="1"/>
</dbReference>
<evidence type="ECO:0000256" key="1">
    <source>
        <dbReference type="ARBA" id="ARBA00004429"/>
    </source>
</evidence>
<dbReference type="PIRSF" id="PIRSF006603">
    <property type="entry name" value="DinF"/>
    <property type="match status" value="1"/>
</dbReference>
<evidence type="ECO:0000313" key="8">
    <source>
        <dbReference type="EMBL" id="PJK30887.1"/>
    </source>
</evidence>
<feature type="transmembrane region" description="Helical" evidence="7">
    <location>
        <begin position="178"/>
        <end position="196"/>
    </location>
</feature>
<feature type="transmembrane region" description="Helical" evidence="7">
    <location>
        <begin position="394"/>
        <end position="418"/>
    </location>
</feature>
<feature type="transmembrane region" description="Helical" evidence="7">
    <location>
        <begin position="246"/>
        <end position="272"/>
    </location>
</feature>
<feature type="transmembrane region" description="Helical" evidence="7">
    <location>
        <begin position="330"/>
        <end position="350"/>
    </location>
</feature>
<evidence type="ECO:0000256" key="5">
    <source>
        <dbReference type="ARBA" id="ARBA00022989"/>
    </source>
</evidence>
<organism evidence="8 9">
    <name type="scientific">Minwuia thermotolerans</name>
    <dbReference type="NCBI Taxonomy" id="2056226"/>
    <lineage>
        <taxon>Bacteria</taxon>
        <taxon>Pseudomonadati</taxon>
        <taxon>Pseudomonadota</taxon>
        <taxon>Alphaproteobacteria</taxon>
        <taxon>Minwuiales</taxon>
        <taxon>Minwuiaceae</taxon>
        <taxon>Minwuia</taxon>
    </lineage>
</organism>
<dbReference type="InterPro" id="IPR048279">
    <property type="entry name" value="MdtK-like"/>
</dbReference>
<dbReference type="Pfam" id="PF01554">
    <property type="entry name" value="MatE"/>
    <property type="match status" value="2"/>
</dbReference>
<keyword evidence="4 7" id="KW-0812">Transmembrane</keyword>
<accession>A0A2M9G591</accession>
<keyword evidence="6 7" id="KW-0472">Membrane</keyword>
<feature type="transmembrane region" description="Helical" evidence="7">
    <location>
        <begin position="107"/>
        <end position="131"/>
    </location>
</feature>
<feature type="transmembrane region" description="Helical" evidence="7">
    <location>
        <begin position="60"/>
        <end position="86"/>
    </location>
</feature>
<evidence type="ECO:0000256" key="7">
    <source>
        <dbReference type="SAM" id="Phobius"/>
    </source>
</evidence>
<dbReference type="PANTHER" id="PTHR43549:SF3">
    <property type="entry name" value="MULTIDRUG RESISTANCE PROTEIN YPNP-RELATED"/>
    <property type="match status" value="1"/>
</dbReference>
<dbReference type="GO" id="GO:0015297">
    <property type="term" value="F:antiporter activity"/>
    <property type="evidence" value="ECO:0007669"/>
    <property type="project" value="InterPro"/>
</dbReference>
<keyword evidence="9" id="KW-1185">Reference proteome</keyword>
<dbReference type="OrthoDB" id="9806302at2"/>
<evidence type="ECO:0000256" key="3">
    <source>
        <dbReference type="ARBA" id="ARBA00022475"/>
    </source>
</evidence>
<feature type="transmembrane region" description="Helical" evidence="7">
    <location>
        <begin position="208"/>
        <end position="234"/>
    </location>
</feature>
<dbReference type="EMBL" id="PHIG01000012">
    <property type="protein sequence ID" value="PJK30887.1"/>
    <property type="molecule type" value="Genomic_DNA"/>
</dbReference>
<keyword evidence="2" id="KW-0813">Transport</keyword>
<keyword evidence="3" id="KW-1003">Cell membrane</keyword>
<feature type="transmembrane region" description="Helical" evidence="7">
    <location>
        <begin position="292"/>
        <end position="310"/>
    </location>
</feature>
<name>A0A2M9G591_9PROT</name>
<evidence type="ECO:0000256" key="6">
    <source>
        <dbReference type="ARBA" id="ARBA00023136"/>
    </source>
</evidence>
<dbReference type="GO" id="GO:0005886">
    <property type="term" value="C:plasma membrane"/>
    <property type="evidence" value="ECO:0007669"/>
    <property type="project" value="UniProtKB-SubCell"/>
</dbReference>
<dbReference type="InterPro" id="IPR002528">
    <property type="entry name" value="MATE_fam"/>
</dbReference>
<reference evidence="8 9" key="1">
    <citation type="submission" date="2017-11" db="EMBL/GenBank/DDBJ databases">
        <title>Draft genome sequence of Rhizobiales bacterium SY3-13.</title>
        <authorList>
            <person name="Sun C."/>
        </authorList>
    </citation>
    <scope>NUCLEOTIDE SEQUENCE [LARGE SCALE GENOMIC DNA]</scope>
    <source>
        <strain evidence="8 9">SY3-13</strain>
    </source>
</reference>
<evidence type="ECO:0000256" key="4">
    <source>
        <dbReference type="ARBA" id="ARBA00022692"/>
    </source>
</evidence>
<dbReference type="InterPro" id="IPR052031">
    <property type="entry name" value="Membrane_Transporter-Flippase"/>
</dbReference>
<dbReference type="PANTHER" id="PTHR43549">
    <property type="entry name" value="MULTIDRUG RESISTANCE PROTEIN YPNP-RELATED"/>
    <property type="match status" value="1"/>
</dbReference>
<dbReference type="Proteomes" id="UP000229498">
    <property type="component" value="Unassembled WGS sequence"/>
</dbReference>
<comment type="subcellular location">
    <subcellularLocation>
        <location evidence="1">Cell inner membrane</location>
        <topology evidence="1">Multi-pass membrane protein</topology>
    </subcellularLocation>
</comment>
<feature type="transmembrane region" description="Helical" evidence="7">
    <location>
        <begin position="424"/>
        <end position="447"/>
    </location>
</feature>
<sequence>MKKDTPMNARTARSRAALLEGPIGPTLARLAVPGIAAMAIQSSMSIVEAWYLGRLGTVELAAVALVFPILMLANMLSAGAVGGAVSGATANATGAGDEARAETILRAALLIALCCGLAMAALFYFAGPTFYRLLGGEGDVLAAALAYSDRLMPALVLIWLFNMAAGVMRGAGDMLRPAMLQALVAASHFGLSWLLILRLDLGIAGAAWAMGGAYAAGLAAVALLFAGGGAAVAFRPGPVPRSLVMPLLRIGSLAGFQAVMTIVTALTVTALVGRLGPVWLAGYGIAARLEFLMIPIIFGIGSAMIAMVGANRGAGRMDRAQAVAWRGSGAAALIVGAIGVASALFPVFWASLYTADAAVIEACAAYMRRVAPFYAFFGLGLSLYFAAQAMQTMGVPVIASLSRFAIIAGGGGALLAAGRAEPDAVFICVALGMAAYGVIVAAGLRWVSWRPRPARRPA</sequence>
<dbReference type="GO" id="GO:0042910">
    <property type="term" value="F:xenobiotic transmembrane transporter activity"/>
    <property type="evidence" value="ECO:0007669"/>
    <property type="project" value="InterPro"/>
</dbReference>
<comment type="caution">
    <text evidence="8">The sequence shown here is derived from an EMBL/GenBank/DDBJ whole genome shotgun (WGS) entry which is preliminary data.</text>
</comment>
<evidence type="ECO:0000313" key="9">
    <source>
        <dbReference type="Proteomes" id="UP000229498"/>
    </source>
</evidence>
<proteinExistence type="predicted"/>